<reference evidence="2" key="1">
    <citation type="submission" date="2021-06" db="EMBL/GenBank/DDBJ databases">
        <authorList>
            <person name="Kallberg Y."/>
            <person name="Tangrot J."/>
            <person name="Rosling A."/>
        </authorList>
    </citation>
    <scope>NUCLEOTIDE SEQUENCE</scope>
    <source>
        <strain evidence="2">BR232B</strain>
    </source>
</reference>
<dbReference type="SUPFAM" id="SSF52540">
    <property type="entry name" value="P-loop containing nucleoside triphosphate hydrolases"/>
    <property type="match status" value="1"/>
</dbReference>
<dbReference type="GO" id="GO:0006515">
    <property type="term" value="P:protein quality control for misfolded or incompletely synthesized proteins"/>
    <property type="evidence" value="ECO:0007669"/>
    <property type="project" value="TreeGrafter"/>
</dbReference>
<dbReference type="InterPro" id="IPR027417">
    <property type="entry name" value="P-loop_NTPase"/>
</dbReference>
<evidence type="ECO:0000313" key="2">
    <source>
        <dbReference type="EMBL" id="CAG8631854.1"/>
    </source>
</evidence>
<dbReference type="Pfam" id="PF07728">
    <property type="entry name" value="AAA_5"/>
    <property type="match status" value="1"/>
</dbReference>
<sequence>METIEKLMETFYGEVYWSSLENYDEVMSQIVGFKEFKQELRNQIEVAERRKKRGRKPPQIFYVLLGKPGVGKSEICQRLAKALKRPILIINVGGMEHVSELEGKAPSYSAANYGKITSAYVDSSVLIKYNVKDLEKEVKKMKDRDISEALILLTANYLSAVPDFVKDRCKPVNIELLTYQQRLEVLRFMVEEMVVENDIEDLKPLISDNFLKMCITETWGIRGGINNLVATMDFLELMEVRKVANEFTDLADYDDY</sequence>
<name>A0A9N9DB61_9GLOM</name>
<dbReference type="PANTHER" id="PTHR43718">
    <property type="entry name" value="LON PROTEASE"/>
    <property type="match status" value="1"/>
</dbReference>
<accession>A0A9N9DB61</accession>
<dbReference type="OrthoDB" id="10042665at2759"/>
<feature type="domain" description="ATPase dynein-related AAA" evidence="1">
    <location>
        <begin position="63"/>
        <end position="92"/>
    </location>
</feature>
<feature type="non-terminal residue" evidence="2">
    <location>
        <position position="256"/>
    </location>
</feature>
<dbReference type="GO" id="GO:0004252">
    <property type="term" value="F:serine-type endopeptidase activity"/>
    <property type="evidence" value="ECO:0007669"/>
    <property type="project" value="InterPro"/>
</dbReference>
<keyword evidence="3" id="KW-1185">Reference proteome</keyword>
<dbReference type="EMBL" id="CAJVPI010001953">
    <property type="protein sequence ID" value="CAG8631854.1"/>
    <property type="molecule type" value="Genomic_DNA"/>
</dbReference>
<proteinExistence type="predicted"/>
<protein>
    <submittedName>
        <fullName evidence="2">3603_t:CDS:1</fullName>
    </submittedName>
</protein>
<dbReference type="InterPro" id="IPR027065">
    <property type="entry name" value="Lon_Prtase"/>
</dbReference>
<dbReference type="GO" id="GO:0005524">
    <property type="term" value="F:ATP binding"/>
    <property type="evidence" value="ECO:0007669"/>
    <property type="project" value="InterPro"/>
</dbReference>
<dbReference type="Gene3D" id="3.40.50.300">
    <property type="entry name" value="P-loop containing nucleotide triphosphate hydrolases"/>
    <property type="match status" value="1"/>
</dbReference>
<dbReference type="InterPro" id="IPR011704">
    <property type="entry name" value="ATPase_dyneun-rel_AAA"/>
</dbReference>
<dbReference type="Proteomes" id="UP000789739">
    <property type="component" value="Unassembled WGS sequence"/>
</dbReference>
<dbReference type="AlphaFoldDB" id="A0A9N9DB61"/>
<comment type="caution">
    <text evidence="2">The sequence shown here is derived from an EMBL/GenBank/DDBJ whole genome shotgun (WGS) entry which is preliminary data.</text>
</comment>
<dbReference type="GO" id="GO:0016887">
    <property type="term" value="F:ATP hydrolysis activity"/>
    <property type="evidence" value="ECO:0007669"/>
    <property type="project" value="InterPro"/>
</dbReference>
<organism evidence="2 3">
    <name type="scientific">Paraglomus brasilianum</name>
    <dbReference type="NCBI Taxonomy" id="144538"/>
    <lineage>
        <taxon>Eukaryota</taxon>
        <taxon>Fungi</taxon>
        <taxon>Fungi incertae sedis</taxon>
        <taxon>Mucoromycota</taxon>
        <taxon>Glomeromycotina</taxon>
        <taxon>Glomeromycetes</taxon>
        <taxon>Paraglomerales</taxon>
        <taxon>Paraglomeraceae</taxon>
        <taxon>Paraglomus</taxon>
    </lineage>
</organism>
<gene>
    <name evidence="2" type="ORF">PBRASI_LOCUS9297</name>
</gene>
<evidence type="ECO:0000313" key="3">
    <source>
        <dbReference type="Proteomes" id="UP000789739"/>
    </source>
</evidence>
<dbReference type="GO" id="GO:0004176">
    <property type="term" value="F:ATP-dependent peptidase activity"/>
    <property type="evidence" value="ECO:0007669"/>
    <property type="project" value="InterPro"/>
</dbReference>
<dbReference type="PANTHER" id="PTHR43718:SF2">
    <property type="entry name" value="LON PROTEASE HOMOLOG, MITOCHONDRIAL"/>
    <property type="match status" value="1"/>
</dbReference>
<evidence type="ECO:0000259" key="1">
    <source>
        <dbReference type="Pfam" id="PF07728"/>
    </source>
</evidence>